<reference evidence="2" key="2">
    <citation type="submission" date="2013-10" db="EMBL/GenBank/DDBJ databases">
        <authorList>
            <person name="Aslett M."/>
        </authorList>
    </citation>
    <scope>NUCLEOTIDE SEQUENCE [LARGE SCALE GENOMIC DNA]</scope>
    <source>
        <strain evidence="2">Houghton</strain>
    </source>
</reference>
<protein>
    <submittedName>
        <fullName evidence="2">Uncharacterized protein</fullName>
    </submittedName>
</protein>
<sequence length="180" mass="20143">MESSVEQLPSAVARGTQLRAHKASLQPDCKRKRPRHTSLPVEVASKLLSPSFSATDREQLLGAMEAQRILEKHIAIFPLMKSRNHFCLIVLDIMWGHTSMTEFGRKLSSLHRANFASEPNVTKRNDPRDSGVLCCMLATQLAEGCSPVASEGDAANFRKQMVLKLDFAGRWRRESVVEEL</sequence>
<dbReference type="VEuPathDB" id="ToxoDB:EAH_00010250"/>
<accession>U6GG53</accession>
<feature type="region of interest" description="Disordered" evidence="1">
    <location>
        <begin position="17"/>
        <end position="36"/>
    </location>
</feature>
<name>U6GG53_EIMAC</name>
<organism evidence="2 3">
    <name type="scientific">Eimeria acervulina</name>
    <name type="common">Coccidian parasite</name>
    <dbReference type="NCBI Taxonomy" id="5801"/>
    <lineage>
        <taxon>Eukaryota</taxon>
        <taxon>Sar</taxon>
        <taxon>Alveolata</taxon>
        <taxon>Apicomplexa</taxon>
        <taxon>Conoidasida</taxon>
        <taxon>Coccidia</taxon>
        <taxon>Eucoccidiorida</taxon>
        <taxon>Eimeriorina</taxon>
        <taxon>Eimeriidae</taxon>
        <taxon>Eimeria</taxon>
    </lineage>
</organism>
<evidence type="ECO:0000313" key="2">
    <source>
        <dbReference type="EMBL" id="CDI79236.1"/>
    </source>
</evidence>
<dbReference type="OrthoDB" id="347615at2759"/>
<evidence type="ECO:0000313" key="3">
    <source>
        <dbReference type="Proteomes" id="UP000018050"/>
    </source>
</evidence>
<dbReference type="EMBL" id="HG670992">
    <property type="protein sequence ID" value="CDI79236.1"/>
    <property type="molecule type" value="Genomic_DNA"/>
</dbReference>
<dbReference type="SUPFAM" id="SSF54001">
    <property type="entry name" value="Cysteine proteinases"/>
    <property type="match status" value="1"/>
</dbReference>
<dbReference type="InterPro" id="IPR038765">
    <property type="entry name" value="Papain-like_cys_pep_sf"/>
</dbReference>
<proteinExistence type="predicted"/>
<evidence type="ECO:0000256" key="1">
    <source>
        <dbReference type="SAM" id="MobiDB-lite"/>
    </source>
</evidence>
<reference evidence="2" key="1">
    <citation type="submission" date="2013-10" db="EMBL/GenBank/DDBJ databases">
        <title>Genomic analysis of the causative agents of coccidiosis in chickens.</title>
        <authorList>
            <person name="Reid A.J."/>
            <person name="Blake D."/>
            <person name="Billington K."/>
            <person name="Browne H."/>
            <person name="Dunn M."/>
            <person name="Hung S."/>
            <person name="Kawahara F."/>
            <person name="Miranda-Saavedra D."/>
            <person name="Mourier T."/>
            <person name="Nagra H."/>
            <person name="Otto T.D."/>
            <person name="Rawlings N."/>
            <person name="Sanchez A."/>
            <person name="Sanders M."/>
            <person name="Subramaniam C."/>
            <person name="Tay Y."/>
            <person name="Dear P."/>
            <person name="Doerig C."/>
            <person name="Gruber A."/>
            <person name="Parkinson J."/>
            <person name="Shirley M."/>
            <person name="Wan K.L."/>
            <person name="Berriman M."/>
            <person name="Tomley F."/>
            <person name="Pain A."/>
        </authorList>
    </citation>
    <scope>NUCLEOTIDE SEQUENCE [LARGE SCALE GENOMIC DNA]</scope>
    <source>
        <strain evidence="2">Houghton</strain>
    </source>
</reference>
<dbReference type="AlphaFoldDB" id="U6GG53"/>
<dbReference type="GeneID" id="25269095"/>
<dbReference type="Proteomes" id="UP000018050">
    <property type="component" value="Unassembled WGS sequence"/>
</dbReference>
<dbReference type="RefSeq" id="XP_013250620.1">
    <property type="nucleotide sequence ID" value="XM_013395166.1"/>
</dbReference>
<keyword evidence="3" id="KW-1185">Reference proteome</keyword>
<gene>
    <name evidence="2" type="ORF">EAH_00010250</name>
</gene>